<reference evidence="1" key="1">
    <citation type="journal article" date="2014" name="BMC Genomics">
        <title>Characterizing the developmental transcriptome of the oriental fruit fly, Bactrocera dorsalis (Diptera: Tephritidae) through comparative genomic analysis with Drosophila melanogaster utilizing modENCODE datasets.</title>
        <authorList>
            <person name="Geib S.M."/>
            <person name="Calla B."/>
            <person name="Hall B."/>
            <person name="Hou S."/>
            <person name="Manoukis N.C."/>
        </authorList>
    </citation>
    <scope>NUCLEOTIDE SEQUENCE</scope>
    <source>
        <strain evidence="1">Punador</strain>
    </source>
</reference>
<dbReference type="OrthoDB" id="8032690at2759"/>
<organism evidence="1">
    <name type="scientific">Bactrocera dorsalis</name>
    <name type="common">Oriental fruit fly</name>
    <name type="synonym">Dacus dorsalis</name>
    <dbReference type="NCBI Taxonomy" id="27457"/>
    <lineage>
        <taxon>Eukaryota</taxon>
        <taxon>Metazoa</taxon>
        <taxon>Ecdysozoa</taxon>
        <taxon>Arthropoda</taxon>
        <taxon>Hexapoda</taxon>
        <taxon>Insecta</taxon>
        <taxon>Pterygota</taxon>
        <taxon>Neoptera</taxon>
        <taxon>Endopterygota</taxon>
        <taxon>Diptera</taxon>
        <taxon>Brachycera</taxon>
        <taxon>Muscomorpha</taxon>
        <taxon>Tephritoidea</taxon>
        <taxon>Tephritidae</taxon>
        <taxon>Bactrocera</taxon>
        <taxon>Bactrocera</taxon>
    </lineage>
</organism>
<gene>
    <name evidence="1" type="primary">CGBP1</name>
</gene>
<accession>A0A034V2N9</accession>
<sequence length="163" mass="18521">FGDETSLTSLTMPKEKETNSEFLSRMAQLYKGVLRTDKTVLFCIVCNCKLTANKIFGVKQHFESAKHKACAERQNKSSVQTLIADHGNSGNINIFNMDLCKMFLSANIPINKISHPAIIGFMDKHTKNTTPSQSTLRNKYVPILYDSCIEKLRQKAKNKYIWI</sequence>
<dbReference type="GO" id="GO:0006357">
    <property type="term" value="P:regulation of transcription by RNA polymerase II"/>
    <property type="evidence" value="ECO:0007669"/>
    <property type="project" value="InterPro"/>
</dbReference>
<feature type="non-terminal residue" evidence="1">
    <location>
        <position position="1"/>
    </location>
</feature>
<dbReference type="PANTHER" id="PTHR32344:SF1">
    <property type="entry name" value="U1-TYPE DOMAIN-CONTAINING PROTEIN"/>
    <property type="match status" value="1"/>
</dbReference>
<protein>
    <submittedName>
        <fullName evidence="1">CGG triplet repeat-binding protein 1</fullName>
    </submittedName>
</protein>
<dbReference type="GO" id="GO:0003690">
    <property type="term" value="F:double-stranded DNA binding"/>
    <property type="evidence" value="ECO:0007669"/>
    <property type="project" value="InterPro"/>
</dbReference>
<dbReference type="AlphaFoldDB" id="A0A034V2N9"/>
<feature type="non-terminal residue" evidence="1">
    <location>
        <position position="163"/>
    </location>
</feature>
<evidence type="ECO:0000313" key="1">
    <source>
        <dbReference type="EMBL" id="JAC36045.1"/>
    </source>
</evidence>
<dbReference type="PANTHER" id="PTHR32344">
    <property type="entry name" value="U1-TYPE DOMAIN-CONTAINING PROTEIN"/>
    <property type="match status" value="1"/>
</dbReference>
<dbReference type="GO" id="GO:0005634">
    <property type="term" value="C:nucleus"/>
    <property type="evidence" value="ECO:0007669"/>
    <property type="project" value="InterPro"/>
</dbReference>
<dbReference type="EMBL" id="GAKP01022909">
    <property type="protein sequence ID" value="JAC36045.1"/>
    <property type="molecule type" value="Transcribed_RNA"/>
</dbReference>
<proteinExistence type="predicted"/>
<dbReference type="InterPro" id="IPR033375">
    <property type="entry name" value="Cggbp1"/>
</dbReference>
<name>A0A034V2N9_BACDO</name>